<protein>
    <recommendedName>
        <fullName evidence="4">PH (Pleckstrin Homology) domain-containing protein</fullName>
    </recommendedName>
</protein>
<feature type="transmembrane region" description="Helical" evidence="1">
    <location>
        <begin position="35"/>
        <end position="55"/>
    </location>
</feature>
<dbReference type="Proteomes" id="UP000253779">
    <property type="component" value="Chromosome"/>
</dbReference>
<keyword evidence="1" id="KW-0472">Membrane</keyword>
<evidence type="ECO:0000313" key="2">
    <source>
        <dbReference type="EMBL" id="AXI71261.1"/>
    </source>
</evidence>
<feature type="transmembrane region" description="Helical" evidence="1">
    <location>
        <begin position="12"/>
        <end position="29"/>
    </location>
</feature>
<gene>
    <name evidence="2" type="ORF">DTW94_08025</name>
</gene>
<keyword evidence="1" id="KW-1133">Transmembrane helix</keyword>
<dbReference type="AlphaFoldDB" id="A0AAD0Q2U3"/>
<organism evidence="2 3">
    <name type="scientific">Streptomyces cavourensis</name>
    <dbReference type="NCBI Taxonomy" id="67258"/>
    <lineage>
        <taxon>Bacteria</taxon>
        <taxon>Bacillati</taxon>
        <taxon>Actinomycetota</taxon>
        <taxon>Actinomycetes</taxon>
        <taxon>Kitasatosporales</taxon>
        <taxon>Streptomycetaceae</taxon>
        <taxon>Streptomyces</taxon>
    </lineage>
</organism>
<sequence length="138" mass="15325">MQLSPTPLNRLANSCLGVVPAVAGIAYVVQADHGALRFAAGLAVVAFAVLAVRGYRLGVTCEHARMTVRGYLRTRVIDRERISEVTDFPAVRWTAPSGRQRWTPLMAFRTSPGEFPATRLRKERAVSKLRRWARRGHG</sequence>
<dbReference type="EMBL" id="CP030930">
    <property type="protein sequence ID" value="AXI71261.1"/>
    <property type="molecule type" value="Genomic_DNA"/>
</dbReference>
<evidence type="ECO:0000256" key="1">
    <source>
        <dbReference type="SAM" id="Phobius"/>
    </source>
</evidence>
<accession>A0AAD0Q2U3</accession>
<name>A0AAD0Q2U3_9ACTN</name>
<reference evidence="2 3" key="1">
    <citation type="submission" date="2018-07" db="EMBL/GenBank/DDBJ databases">
        <title>Complete genome sequence of soil actinomycete Streptomyces cavourensis tj430.</title>
        <authorList>
            <person name="Wang P."/>
            <person name="Huang Y."/>
        </authorList>
    </citation>
    <scope>NUCLEOTIDE SEQUENCE [LARGE SCALE GENOMIC DNA]</scope>
    <source>
        <strain evidence="2 3">TJ430</strain>
    </source>
</reference>
<evidence type="ECO:0008006" key="4">
    <source>
        <dbReference type="Google" id="ProtNLM"/>
    </source>
</evidence>
<proteinExistence type="predicted"/>
<keyword evidence="1" id="KW-0812">Transmembrane</keyword>
<evidence type="ECO:0000313" key="3">
    <source>
        <dbReference type="Proteomes" id="UP000253779"/>
    </source>
</evidence>